<proteinExistence type="predicted"/>
<keyword evidence="3" id="KW-1185">Reference proteome</keyword>
<gene>
    <name evidence="2" type="ORF">K4A83_03730</name>
</gene>
<dbReference type="InterPro" id="IPR011646">
    <property type="entry name" value="KAP_P-loop"/>
</dbReference>
<organism evidence="2 3">
    <name type="scientific">Spirulina subsalsa FACHB-351</name>
    <dbReference type="NCBI Taxonomy" id="234711"/>
    <lineage>
        <taxon>Bacteria</taxon>
        <taxon>Bacillati</taxon>
        <taxon>Cyanobacteriota</taxon>
        <taxon>Cyanophyceae</taxon>
        <taxon>Spirulinales</taxon>
        <taxon>Spirulinaceae</taxon>
        <taxon>Spirulina</taxon>
    </lineage>
</organism>
<evidence type="ECO:0000313" key="3">
    <source>
        <dbReference type="Proteomes" id="UP001526426"/>
    </source>
</evidence>
<feature type="domain" description="KAP NTPase" evidence="1">
    <location>
        <begin position="47"/>
        <end position="135"/>
    </location>
</feature>
<dbReference type="InterPro" id="IPR027417">
    <property type="entry name" value="P-loop_NTPase"/>
</dbReference>
<dbReference type="Gene3D" id="3.40.50.300">
    <property type="entry name" value="P-loop containing nucleotide triphosphate hydrolases"/>
    <property type="match status" value="1"/>
</dbReference>
<comment type="caution">
    <text evidence="2">The sequence shown here is derived from an EMBL/GenBank/DDBJ whole genome shotgun (WGS) entry which is preliminary data.</text>
</comment>
<protein>
    <submittedName>
        <fullName evidence="2">KAP family NTPase</fullName>
    </submittedName>
</protein>
<name>A0ABT3L1M7_9CYAN</name>
<dbReference type="EMBL" id="JAIHOM010000012">
    <property type="protein sequence ID" value="MCW6035386.1"/>
    <property type="molecule type" value="Genomic_DNA"/>
</dbReference>
<evidence type="ECO:0000313" key="2">
    <source>
        <dbReference type="EMBL" id="MCW6035386.1"/>
    </source>
</evidence>
<dbReference type="Proteomes" id="UP001526426">
    <property type="component" value="Unassembled WGS sequence"/>
</dbReference>
<dbReference type="SUPFAM" id="SSF52540">
    <property type="entry name" value="P-loop containing nucleoside triphosphate hydrolases"/>
    <property type="match status" value="1"/>
</dbReference>
<dbReference type="Pfam" id="PF07693">
    <property type="entry name" value="KAP_NTPase"/>
    <property type="match status" value="1"/>
</dbReference>
<reference evidence="2 3" key="1">
    <citation type="submission" date="2021-08" db="EMBL/GenBank/DDBJ databases">
        <title>Draft genome sequence of Spirulina subsalsa with high tolerance to salinity and hype-accumulation of phycocyanin.</title>
        <authorList>
            <person name="Pei H."/>
            <person name="Jiang L."/>
        </authorList>
    </citation>
    <scope>NUCLEOTIDE SEQUENCE [LARGE SCALE GENOMIC DNA]</scope>
    <source>
        <strain evidence="2 3">FACHB-351</strain>
    </source>
</reference>
<accession>A0ABT3L1M7</accession>
<dbReference type="RefSeq" id="WP_265263071.1">
    <property type="nucleotide sequence ID" value="NZ_JAIHOM010000012.1"/>
</dbReference>
<evidence type="ECO:0000259" key="1">
    <source>
        <dbReference type="Pfam" id="PF07693"/>
    </source>
</evidence>
<sequence length="275" mass="30949">MAKNSPIDAVHAAIQSHNIFSKAGIVREQNVWGRGFPDVPSLNHHASDTVLKALEQVRTTDDKVTSLVITAQQGQGKTHLLNRIRRQLLQESDFAFIYANVLSYTDLNQVHVYFLRTITESLSRDNHEGVTQWQMIASAMMNSVVKNKQSAKSFVRKFDQVHQAYLNKGQNLLDALTAKIREQKPGIDPYIIRAVIGTLSGKASSYAEKWLVGEQLEDSHAKYLGLPSHSQHLNHNQEKTALSFIKQILSLIGEYIVPFSSVLMNWKVISTMKVD</sequence>